<comment type="caution">
    <text evidence="1">The sequence shown here is derived from an EMBL/GenBank/DDBJ whole genome shotgun (WGS) entry which is preliminary data.</text>
</comment>
<protein>
    <submittedName>
        <fullName evidence="1">Uncharacterized protein</fullName>
    </submittedName>
</protein>
<accession>A0ABP0QRL4</accession>
<name>A0ABP0QRL4_9DINO</name>
<proteinExistence type="predicted"/>
<keyword evidence="2" id="KW-1185">Reference proteome</keyword>
<sequence>MDAGVVRALEALRDDQQAGIQNKARRMLALLKTHQLVYEQEIHTNMLSVHPDNRSGLLVNCADVHSRGAQALRVGWSPEKLGESWRIELSTAKKQAQLKAMEVLVGASDGKLAPLTGKERWLTLSSSHMSQFVKAVNAGCKSEEEALGDVLSAEHLMQQYQDPAFESALNKGWVWKCLAATVEESVAWFPAFLQAALNSSNHIAGQVTELELAMSMALAYSRTGMLEQAIQDCKSYSPLSYMETIGHFVANHGGGSDFPIIKVLAAIESTFGGSMMLGEELFTAIVKTDLGNHESSCPLVRACLLAAAVSSPKVKDGFSRLLVKSDVDRLKSSNNKEDVLATEKLSGMLVEQLQKKSAGLLHQDHVKLLGRFLIRCALWLTKKEGKGREPKTYGSLMDIQEAFDSELDMLEKTGKIASVGADEDADEEAPEQKILDLKDMDSNDPQTLAAVQFFWLKKGALYQKKDWFYIFDRFTPNGSIFYELDVAGNKTAMEFEFKALRNFRASDKKAPCVLEKDVVEKLQMENSTYWANELEKAQVQAAVLLNCKEKGKLDISQLAFTNTHKVLAAKPIKKSALKIFPYGGISLVKADKVDKIDPKSLVTIQGSENKYQIVAPRVDLKKESGSLPVFFWIGSTEDEEEATMELQESKIDGWLTISYFKPKYELKPGQQLLYCKPSQTEEPKRKKAKKG</sequence>
<evidence type="ECO:0000313" key="1">
    <source>
        <dbReference type="EMBL" id="CAK9090233.1"/>
    </source>
</evidence>
<gene>
    <name evidence="1" type="ORF">SCF082_LOCUS42565</name>
</gene>
<reference evidence="1 2" key="1">
    <citation type="submission" date="2024-02" db="EMBL/GenBank/DDBJ databases">
        <authorList>
            <person name="Chen Y."/>
            <person name="Shah S."/>
            <person name="Dougan E. K."/>
            <person name="Thang M."/>
            <person name="Chan C."/>
        </authorList>
    </citation>
    <scope>NUCLEOTIDE SEQUENCE [LARGE SCALE GENOMIC DNA]</scope>
</reference>
<dbReference type="EMBL" id="CAXAMM010039962">
    <property type="protein sequence ID" value="CAK9090233.1"/>
    <property type="molecule type" value="Genomic_DNA"/>
</dbReference>
<dbReference type="Proteomes" id="UP001642464">
    <property type="component" value="Unassembled WGS sequence"/>
</dbReference>
<evidence type="ECO:0000313" key="2">
    <source>
        <dbReference type="Proteomes" id="UP001642464"/>
    </source>
</evidence>
<organism evidence="1 2">
    <name type="scientific">Durusdinium trenchii</name>
    <dbReference type="NCBI Taxonomy" id="1381693"/>
    <lineage>
        <taxon>Eukaryota</taxon>
        <taxon>Sar</taxon>
        <taxon>Alveolata</taxon>
        <taxon>Dinophyceae</taxon>
        <taxon>Suessiales</taxon>
        <taxon>Symbiodiniaceae</taxon>
        <taxon>Durusdinium</taxon>
    </lineage>
</organism>